<evidence type="ECO:0000313" key="3">
    <source>
        <dbReference type="Proteomes" id="UP001497382"/>
    </source>
</evidence>
<evidence type="ECO:0000313" key="2">
    <source>
        <dbReference type="EMBL" id="CAL1283122.1"/>
    </source>
</evidence>
<keyword evidence="3" id="KW-1185">Reference proteome</keyword>
<protein>
    <submittedName>
        <fullName evidence="2">Uncharacterized protein</fullName>
    </submittedName>
</protein>
<dbReference type="AlphaFoldDB" id="A0AAV2AGU0"/>
<organism evidence="2 3">
    <name type="scientific">Larinioides sclopetarius</name>
    <dbReference type="NCBI Taxonomy" id="280406"/>
    <lineage>
        <taxon>Eukaryota</taxon>
        <taxon>Metazoa</taxon>
        <taxon>Ecdysozoa</taxon>
        <taxon>Arthropoda</taxon>
        <taxon>Chelicerata</taxon>
        <taxon>Arachnida</taxon>
        <taxon>Araneae</taxon>
        <taxon>Araneomorphae</taxon>
        <taxon>Entelegynae</taxon>
        <taxon>Araneoidea</taxon>
        <taxon>Araneidae</taxon>
        <taxon>Larinioides</taxon>
    </lineage>
</organism>
<reference evidence="2 3" key="1">
    <citation type="submission" date="2024-04" db="EMBL/GenBank/DDBJ databases">
        <authorList>
            <person name="Rising A."/>
            <person name="Reimegard J."/>
            <person name="Sonavane S."/>
            <person name="Akerstrom W."/>
            <person name="Nylinder S."/>
            <person name="Hedman E."/>
            <person name="Kallberg Y."/>
        </authorList>
    </citation>
    <scope>NUCLEOTIDE SEQUENCE [LARGE SCALE GENOMIC DNA]</scope>
</reference>
<dbReference type="Proteomes" id="UP001497382">
    <property type="component" value="Unassembled WGS sequence"/>
</dbReference>
<gene>
    <name evidence="2" type="ORF">LARSCL_LOCUS12417</name>
</gene>
<name>A0AAV2AGU0_9ARAC</name>
<comment type="caution">
    <text evidence="2">The sequence shown here is derived from an EMBL/GenBank/DDBJ whole genome shotgun (WGS) entry which is preliminary data.</text>
</comment>
<feature type="region of interest" description="Disordered" evidence="1">
    <location>
        <begin position="1"/>
        <end position="27"/>
    </location>
</feature>
<evidence type="ECO:0000256" key="1">
    <source>
        <dbReference type="SAM" id="MobiDB-lite"/>
    </source>
</evidence>
<sequence>MRLLRSSLPDFSSHNPGSLLPDSGNHCAPRFAAQRKEESKQPTFLHGDLRKRFSKQTLRKLCGSQEKFR</sequence>
<proteinExistence type="predicted"/>
<dbReference type="EMBL" id="CAXIEN010000164">
    <property type="protein sequence ID" value="CAL1283122.1"/>
    <property type="molecule type" value="Genomic_DNA"/>
</dbReference>
<accession>A0AAV2AGU0</accession>